<dbReference type="EMBL" id="JACHEM010000001">
    <property type="protein sequence ID" value="MBB6433671.1"/>
    <property type="molecule type" value="Genomic_DNA"/>
</dbReference>
<reference evidence="1 2" key="1">
    <citation type="submission" date="2020-08" db="EMBL/GenBank/DDBJ databases">
        <title>Genomic Encyclopedia of Type Strains, Phase IV (KMG-IV): sequencing the most valuable type-strain genomes for metagenomic binning, comparative biology and taxonomic classification.</title>
        <authorList>
            <person name="Goeker M."/>
        </authorList>
    </citation>
    <scope>NUCLEOTIDE SEQUENCE [LARGE SCALE GENOMIC DNA]</scope>
    <source>
        <strain evidence="1 2">DSM 40141</strain>
    </source>
</reference>
<dbReference type="InterPro" id="IPR011051">
    <property type="entry name" value="RmlC_Cupin_sf"/>
</dbReference>
<dbReference type="RefSeq" id="WP_308437317.1">
    <property type="nucleotide sequence ID" value="NZ_BNBN01000001.1"/>
</dbReference>
<evidence type="ECO:0008006" key="3">
    <source>
        <dbReference type="Google" id="ProtNLM"/>
    </source>
</evidence>
<protein>
    <recommendedName>
        <fullName evidence="3">HutD family protein</fullName>
    </recommendedName>
</protein>
<evidence type="ECO:0000313" key="2">
    <source>
        <dbReference type="Proteomes" id="UP000540423"/>
    </source>
</evidence>
<proteinExistence type="predicted"/>
<dbReference type="Proteomes" id="UP000540423">
    <property type="component" value="Unassembled WGS sequence"/>
</dbReference>
<gene>
    <name evidence="1" type="ORF">HNQ79_000109</name>
</gene>
<name>A0A7X0H9P9_9ACTN</name>
<dbReference type="InterPro" id="IPR010282">
    <property type="entry name" value="Uncharacterised_HutD/Ves"/>
</dbReference>
<sequence>MSTRIMRAAGRPAVPWRNGGGVTREIASWPPGPAGSGFAWRVSLAEVATDGPFSVFPGVDRILTMVEGAGMALTTTPAAGGTPGSRMVDARYVPQHFPGDVPTDCRLLDGPVANLNVMHNRTSGLAVRVEVARGHRSRWPDGPGTALAIPLDGPAVLAGETTTTLLPYDAVLCTGTDTGTSTGDAGPDPGGLLECAGRLALISMRPV</sequence>
<dbReference type="AlphaFoldDB" id="A0A7X0H9P9"/>
<dbReference type="InterPro" id="IPR014710">
    <property type="entry name" value="RmlC-like_jellyroll"/>
</dbReference>
<dbReference type="PANTHER" id="PTHR37943">
    <property type="entry name" value="PROTEIN VES"/>
    <property type="match status" value="1"/>
</dbReference>
<dbReference type="SUPFAM" id="SSF51182">
    <property type="entry name" value="RmlC-like cupins"/>
    <property type="match status" value="1"/>
</dbReference>
<dbReference type="Gene3D" id="2.60.120.10">
    <property type="entry name" value="Jelly Rolls"/>
    <property type="match status" value="1"/>
</dbReference>
<evidence type="ECO:0000313" key="1">
    <source>
        <dbReference type="EMBL" id="MBB6433671.1"/>
    </source>
</evidence>
<keyword evidence="2" id="KW-1185">Reference proteome</keyword>
<organism evidence="1 2">
    <name type="scientific">Streptomyces candidus</name>
    <dbReference type="NCBI Taxonomy" id="67283"/>
    <lineage>
        <taxon>Bacteria</taxon>
        <taxon>Bacillati</taxon>
        <taxon>Actinomycetota</taxon>
        <taxon>Actinomycetes</taxon>
        <taxon>Kitasatosporales</taxon>
        <taxon>Streptomycetaceae</taxon>
        <taxon>Streptomyces</taxon>
    </lineage>
</organism>
<dbReference type="PANTHER" id="PTHR37943:SF1">
    <property type="entry name" value="PROTEIN VES"/>
    <property type="match status" value="1"/>
</dbReference>
<accession>A0A7X0H9P9</accession>
<dbReference type="CDD" id="cd20293">
    <property type="entry name" value="cupin_HutD_N"/>
    <property type="match status" value="1"/>
</dbReference>
<comment type="caution">
    <text evidence="1">The sequence shown here is derived from an EMBL/GenBank/DDBJ whole genome shotgun (WGS) entry which is preliminary data.</text>
</comment>
<dbReference type="Pfam" id="PF05962">
    <property type="entry name" value="HutD"/>
    <property type="match status" value="1"/>
</dbReference>